<dbReference type="RefSeq" id="WP_093227875.1">
    <property type="nucleotide sequence ID" value="NZ_FORR01000002.1"/>
</dbReference>
<organism evidence="1 2">
    <name type="scientific">Thermoflavimicrobium dichotomicum</name>
    <dbReference type="NCBI Taxonomy" id="46223"/>
    <lineage>
        <taxon>Bacteria</taxon>
        <taxon>Bacillati</taxon>
        <taxon>Bacillota</taxon>
        <taxon>Bacilli</taxon>
        <taxon>Bacillales</taxon>
        <taxon>Thermoactinomycetaceae</taxon>
        <taxon>Thermoflavimicrobium</taxon>
    </lineage>
</organism>
<reference evidence="1 2" key="1">
    <citation type="submission" date="2016-10" db="EMBL/GenBank/DDBJ databases">
        <authorList>
            <person name="de Groot N.N."/>
        </authorList>
    </citation>
    <scope>NUCLEOTIDE SEQUENCE [LARGE SCALE GENOMIC DNA]</scope>
    <source>
        <strain evidence="1 2">DSM 44778</strain>
    </source>
</reference>
<dbReference type="OrthoDB" id="164217at2"/>
<proteinExistence type="predicted"/>
<gene>
    <name evidence="1" type="ORF">SAMN05421852_102108</name>
</gene>
<dbReference type="AlphaFoldDB" id="A0A1I3LAB3"/>
<dbReference type="Proteomes" id="UP000199545">
    <property type="component" value="Unassembled WGS sequence"/>
</dbReference>
<protein>
    <submittedName>
        <fullName evidence="1">Uncharacterized protein</fullName>
    </submittedName>
</protein>
<name>A0A1I3LAB3_9BACL</name>
<keyword evidence="2" id="KW-1185">Reference proteome</keyword>
<dbReference type="EMBL" id="FORR01000002">
    <property type="protein sequence ID" value="SFI81694.1"/>
    <property type="molecule type" value="Genomic_DNA"/>
</dbReference>
<evidence type="ECO:0000313" key="2">
    <source>
        <dbReference type="Proteomes" id="UP000199545"/>
    </source>
</evidence>
<sequence>MKEDHMSAHIPIACVPSAMTVEQREKYEQLIEEMSKCRLETYELPNGYAVCYPAESSMIIKLAEFISLERLCCPFLNFELRVEANRPVWLHLTGGEGVKGFLKETFTWISSD</sequence>
<evidence type="ECO:0000313" key="1">
    <source>
        <dbReference type="EMBL" id="SFI81694.1"/>
    </source>
</evidence>
<accession>A0A1I3LAB3</accession>